<dbReference type="OrthoDB" id="2530052at2"/>
<dbReference type="SUPFAM" id="SSF53590">
    <property type="entry name" value="Nucleoside hydrolase"/>
    <property type="match status" value="1"/>
</dbReference>
<evidence type="ECO:0000256" key="1">
    <source>
        <dbReference type="ARBA" id="ARBA00022801"/>
    </source>
</evidence>
<dbReference type="InterPro" id="IPR001910">
    <property type="entry name" value="Inosine/uridine_hydrolase_dom"/>
</dbReference>
<dbReference type="Pfam" id="PF01156">
    <property type="entry name" value="IU_nuc_hydro"/>
    <property type="match status" value="1"/>
</dbReference>
<dbReference type="GO" id="GO:0006152">
    <property type="term" value="P:purine nucleoside catabolic process"/>
    <property type="evidence" value="ECO:0007669"/>
    <property type="project" value="TreeGrafter"/>
</dbReference>
<dbReference type="GO" id="GO:0008477">
    <property type="term" value="F:purine nucleosidase activity"/>
    <property type="evidence" value="ECO:0007669"/>
    <property type="project" value="TreeGrafter"/>
</dbReference>
<name>A0A5C6RKE3_9BACT</name>
<dbReference type="EMBL" id="VOOR01000031">
    <property type="protein sequence ID" value="TXB62359.1"/>
    <property type="molecule type" value="Genomic_DNA"/>
</dbReference>
<accession>A0A5C6RKE3</accession>
<evidence type="ECO:0000313" key="6">
    <source>
        <dbReference type="Proteomes" id="UP000321580"/>
    </source>
</evidence>
<keyword evidence="3" id="KW-0732">Signal</keyword>
<dbReference type="InterPro" id="IPR023186">
    <property type="entry name" value="IUNH"/>
</dbReference>
<keyword evidence="1 5" id="KW-0378">Hydrolase</keyword>
<dbReference type="Proteomes" id="UP000321580">
    <property type="component" value="Unassembled WGS sequence"/>
</dbReference>
<sequence>MRILLCVWLWALGGATLAAQPYILDADTGNEMDDWAAIAYLLGPGGLDVAALQSAHYSTPHLLFVEKWNGLPTDSLPTVAISQYWNERILAACGKFGLPALRGCTRPAGPPWGYESPLPLQSAPAVRYLIDQAWKAPEGEKLNIICTGPTTNVAMAIAAAPELAARIRVYLLGGHYDAKSQAWNKNEFNIRNDLNAFDFLLEQEALELWIMPANVAGKVRVSREGFFGALEESRPALAELLRWRWRSVGAGADWVMWDVALAGAIKQPEWAVWKKARVPPENGRRKVWVCMAIKEERIAADFLFTLSQWR</sequence>
<organism evidence="5 6">
    <name type="scientific">Phaeodactylibacter luteus</name>
    <dbReference type="NCBI Taxonomy" id="1564516"/>
    <lineage>
        <taxon>Bacteria</taxon>
        <taxon>Pseudomonadati</taxon>
        <taxon>Bacteroidota</taxon>
        <taxon>Saprospiria</taxon>
        <taxon>Saprospirales</taxon>
        <taxon>Haliscomenobacteraceae</taxon>
        <taxon>Phaeodactylibacter</taxon>
    </lineage>
</organism>
<evidence type="ECO:0000256" key="3">
    <source>
        <dbReference type="SAM" id="SignalP"/>
    </source>
</evidence>
<feature type="chain" id="PRO_5022691217" evidence="3">
    <location>
        <begin position="19"/>
        <end position="310"/>
    </location>
</feature>
<keyword evidence="2" id="KW-0326">Glycosidase</keyword>
<dbReference type="GO" id="GO:0005829">
    <property type="term" value="C:cytosol"/>
    <property type="evidence" value="ECO:0007669"/>
    <property type="project" value="TreeGrafter"/>
</dbReference>
<gene>
    <name evidence="5" type="ORF">FRY97_14460</name>
</gene>
<feature type="domain" description="Inosine/uridine-preferring nucleoside hydrolase" evidence="4">
    <location>
        <begin position="88"/>
        <end position="277"/>
    </location>
</feature>
<reference evidence="5 6" key="1">
    <citation type="submission" date="2019-08" db="EMBL/GenBank/DDBJ databases">
        <title>Genome of Phaeodactylibacter luteus.</title>
        <authorList>
            <person name="Bowman J.P."/>
        </authorList>
    </citation>
    <scope>NUCLEOTIDE SEQUENCE [LARGE SCALE GENOMIC DNA]</scope>
    <source>
        <strain evidence="5 6">KCTC 42180</strain>
    </source>
</reference>
<proteinExistence type="predicted"/>
<comment type="caution">
    <text evidence="5">The sequence shown here is derived from an EMBL/GenBank/DDBJ whole genome shotgun (WGS) entry which is preliminary data.</text>
</comment>
<dbReference type="PANTHER" id="PTHR12304:SF4">
    <property type="entry name" value="URIDINE NUCLEOSIDASE"/>
    <property type="match status" value="1"/>
</dbReference>
<dbReference type="RefSeq" id="WP_147168266.1">
    <property type="nucleotide sequence ID" value="NZ_VOOR01000031.1"/>
</dbReference>
<dbReference type="AlphaFoldDB" id="A0A5C6RKE3"/>
<dbReference type="Gene3D" id="3.90.245.10">
    <property type="entry name" value="Ribonucleoside hydrolase-like"/>
    <property type="match status" value="1"/>
</dbReference>
<evidence type="ECO:0000259" key="4">
    <source>
        <dbReference type="Pfam" id="PF01156"/>
    </source>
</evidence>
<keyword evidence="6" id="KW-1185">Reference proteome</keyword>
<dbReference type="InterPro" id="IPR036452">
    <property type="entry name" value="Ribo_hydro-like"/>
</dbReference>
<evidence type="ECO:0000313" key="5">
    <source>
        <dbReference type="EMBL" id="TXB62359.1"/>
    </source>
</evidence>
<evidence type="ECO:0000256" key="2">
    <source>
        <dbReference type="ARBA" id="ARBA00023295"/>
    </source>
</evidence>
<feature type="signal peptide" evidence="3">
    <location>
        <begin position="1"/>
        <end position="18"/>
    </location>
</feature>
<dbReference type="PANTHER" id="PTHR12304">
    <property type="entry name" value="INOSINE-URIDINE PREFERRING NUCLEOSIDE HYDROLASE"/>
    <property type="match status" value="1"/>
</dbReference>
<protein>
    <submittedName>
        <fullName evidence="5">Nucleoside hydrolase</fullName>
    </submittedName>
</protein>